<organism evidence="3">
    <name type="scientific">bioreactor metagenome</name>
    <dbReference type="NCBI Taxonomy" id="1076179"/>
    <lineage>
        <taxon>unclassified sequences</taxon>
        <taxon>metagenomes</taxon>
        <taxon>ecological metagenomes</taxon>
    </lineage>
</organism>
<dbReference type="Pfam" id="PF00899">
    <property type="entry name" value="ThiF"/>
    <property type="match status" value="1"/>
</dbReference>
<dbReference type="InterPro" id="IPR000594">
    <property type="entry name" value="ThiF_NAD_FAD-bd"/>
</dbReference>
<proteinExistence type="predicted"/>
<dbReference type="InterPro" id="IPR046741">
    <property type="entry name" value="DUF6791"/>
</dbReference>
<dbReference type="Pfam" id="PF20590">
    <property type="entry name" value="DUF6791"/>
    <property type="match status" value="1"/>
</dbReference>
<dbReference type="SUPFAM" id="SSF69572">
    <property type="entry name" value="Activating enzymes of the ubiquitin-like proteins"/>
    <property type="match status" value="1"/>
</dbReference>
<dbReference type="NCBIfam" id="NF004804">
    <property type="entry name" value="PRK06153.1-3"/>
    <property type="match status" value="1"/>
</dbReference>
<dbReference type="AlphaFoldDB" id="A0A644V9D6"/>
<comment type="caution">
    <text evidence="3">The sequence shown here is derived from an EMBL/GenBank/DDBJ whole genome shotgun (WGS) entry which is preliminary data.</text>
</comment>
<protein>
    <submittedName>
        <fullName evidence="3">Uncharacterized protein</fullName>
    </submittedName>
</protein>
<feature type="domain" description="THIF-type NAD/FAD binding fold" evidence="1">
    <location>
        <begin position="170"/>
        <end position="297"/>
    </location>
</feature>
<gene>
    <name evidence="3" type="ORF">SDC9_33841</name>
</gene>
<evidence type="ECO:0000259" key="1">
    <source>
        <dbReference type="Pfam" id="PF00899"/>
    </source>
</evidence>
<dbReference type="GO" id="GO:0008641">
    <property type="term" value="F:ubiquitin-like modifier activating enzyme activity"/>
    <property type="evidence" value="ECO:0007669"/>
    <property type="project" value="InterPro"/>
</dbReference>
<dbReference type="InterPro" id="IPR035985">
    <property type="entry name" value="Ubiquitin-activating_enz"/>
</dbReference>
<dbReference type="CDD" id="cd01483">
    <property type="entry name" value="E1_enzyme_family"/>
    <property type="match status" value="1"/>
</dbReference>
<dbReference type="EMBL" id="VSSQ01000245">
    <property type="protein sequence ID" value="MPL87831.1"/>
    <property type="molecule type" value="Genomic_DNA"/>
</dbReference>
<feature type="domain" description="DUF6791" evidence="2">
    <location>
        <begin position="10"/>
        <end position="159"/>
    </location>
</feature>
<dbReference type="Gene3D" id="3.40.50.720">
    <property type="entry name" value="NAD(P)-binding Rossmann-like Domain"/>
    <property type="match status" value="1"/>
</dbReference>
<evidence type="ECO:0000259" key="2">
    <source>
        <dbReference type="Pfam" id="PF20590"/>
    </source>
</evidence>
<evidence type="ECO:0000313" key="3">
    <source>
        <dbReference type="EMBL" id="MPL87831.1"/>
    </source>
</evidence>
<sequence length="388" mass="43613">MSTQLIDLNEDLRRLKDEGYNISIVSGNLVIKGIPYVNKDKKILFGTIYCPLTLSGEKTVPPQDHTVRFTGEHPCDQFGTEINSFVNSAQQHTLIADIIGSYYFSSKPQNGSYPDFYAKMTRYIELLSAPAKSIDQSVSAQNFEYESYNDFSVFKYPDTFTARAGLSSISERLKNQKIAIVGLGGTGSFVLDFVSKTPVKQISLFDGDYMLNHNAFRIPGTMTLDELEKKPSKVTYFKEKYEKFRDGIIDHDVFIDDSNVALLDGHDFVFIAIDNSEAKRVIIEHLMVSKIPFVDLGIGISVVNNSLRGSIRKTLITPENCGYLNKISTDKASGEDIYSQNIQISELNALNAIMGVIAWKKLNGFYLTEDTFYNSTFIIDEEEINNET</sequence>
<name>A0A644V9D6_9ZZZZ</name>
<accession>A0A644V9D6</accession>
<reference evidence="3" key="1">
    <citation type="submission" date="2019-08" db="EMBL/GenBank/DDBJ databases">
        <authorList>
            <person name="Kucharzyk K."/>
            <person name="Murdoch R.W."/>
            <person name="Higgins S."/>
            <person name="Loffler F."/>
        </authorList>
    </citation>
    <scope>NUCLEOTIDE SEQUENCE</scope>
</reference>
<dbReference type="NCBIfam" id="NF004805">
    <property type="entry name" value="PRK06153.1-4"/>
    <property type="match status" value="1"/>
</dbReference>